<organism evidence="2 3">
    <name type="scientific">Streptomyces hyderabadensis</name>
    <dbReference type="NCBI Taxonomy" id="598549"/>
    <lineage>
        <taxon>Bacteria</taxon>
        <taxon>Bacillati</taxon>
        <taxon>Actinomycetota</taxon>
        <taxon>Actinomycetes</taxon>
        <taxon>Kitasatosporales</taxon>
        <taxon>Streptomycetaceae</taxon>
        <taxon>Streptomyces</taxon>
    </lineage>
</organism>
<keyword evidence="3" id="KW-1185">Reference proteome</keyword>
<sequence>MGAEGGRTGIGDDLTGHGGGTDTVGDGASRAAPWILGGGPAAIAPGTAYATP</sequence>
<dbReference type="EMBL" id="BAABIV010000003">
    <property type="protein sequence ID" value="GAA4973618.1"/>
    <property type="molecule type" value="Genomic_DNA"/>
</dbReference>
<evidence type="ECO:0000313" key="3">
    <source>
        <dbReference type="Proteomes" id="UP001500610"/>
    </source>
</evidence>
<protein>
    <submittedName>
        <fullName evidence="2">Uncharacterized protein</fullName>
    </submittedName>
</protein>
<gene>
    <name evidence="2" type="ORF">GCM10023257_07610</name>
</gene>
<feature type="region of interest" description="Disordered" evidence="1">
    <location>
        <begin position="1"/>
        <end position="52"/>
    </location>
</feature>
<dbReference type="Proteomes" id="UP001500610">
    <property type="component" value="Unassembled WGS sequence"/>
</dbReference>
<name>A0ABP9HL84_9ACTN</name>
<reference evidence="3" key="1">
    <citation type="journal article" date="2019" name="Int. J. Syst. Evol. Microbiol.">
        <title>The Global Catalogue of Microorganisms (GCM) 10K type strain sequencing project: providing services to taxonomists for standard genome sequencing and annotation.</title>
        <authorList>
            <consortium name="The Broad Institute Genomics Platform"/>
            <consortium name="The Broad Institute Genome Sequencing Center for Infectious Disease"/>
            <person name="Wu L."/>
            <person name="Ma J."/>
        </authorList>
    </citation>
    <scope>NUCLEOTIDE SEQUENCE [LARGE SCALE GENOMIC DNA]</scope>
    <source>
        <strain evidence="3">JCM 17657</strain>
    </source>
</reference>
<evidence type="ECO:0000313" key="2">
    <source>
        <dbReference type="EMBL" id="GAA4973618.1"/>
    </source>
</evidence>
<evidence type="ECO:0000256" key="1">
    <source>
        <dbReference type="SAM" id="MobiDB-lite"/>
    </source>
</evidence>
<comment type="caution">
    <text evidence="2">The sequence shown here is derived from an EMBL/GenBank/DDBJ whole genome shotgun (WGS) entry which is preliminary data.</text>
</comment>
<feature type="compositionally biased region" description="Low complexity" evidence="1">
    <location>
        <begin position="23"/>
        <end position="52"/>
    </location>
</feature>
<proteinExistence type="predicted"/>
<accession>A0ABP9HL84</accession>